<organism evidence="1 2">
    <name type="scientific">Taklimakanibacter albus</name>
    <dbReference type="NCBI Taxonomy" id="2800327"/>
    <lineage>
        <taxon>Bacteria</taxon>
        <taxon>Pseudomonadati</taxon>
        <taxon>Pseudomonadota</taxon>
        <taxon>Alphaproteobacteria</taxon>
        <taxon>Hyphomicrobiales</taxon>
        <taxon>Aestuariivirgaceae</taxon>
        <taxon>Taklimakanibacter</taxon>
    </lineage>
</organism>
<protein>
    <submittedName>
        <fullName evidence="1">RidA family protein</fullName>
    </submittedName>
</protein>
<evidence type="ECO:0000313" key="1">
    <source>
        <dbReference type="EMBL" id="MBK1864730.1"/>
    </source>
</evidence>
<keyword evidence="2" id="KW-1185">Reference proteome</keyword>
<evidence type="ECO:0000313" key="2">
    <source>
        <dbReference type="Proteomes" id="UP000616151"/>
    </source>
</evidence>
<sequence>MFTRIIDPAAAPNTGAYSPALKVGDFVFVSGQGPIDPHGNIVAGSIESEVALTLDNVRRLLAAAGARMDQVVKCTCYLADIADFDAFDGVYRSYFGDVMPTRTTVAAGLAGIKIEIDAMAYVGK</sequence>
<accession>A0ACC5QWF6</accession>
<proteinExistence type="predicted"/>
<dbReference type="Proteomes" id="UP000616151">
    <property type="component" value="Unassembled WGS sequence"/>
</dbReference>
<name>A0ACC5QWF6_9HYPH</name>
<gene>
    <name evidence="1" type="ORF">JHL16_00065</name>
</gene>
<comment type="caution">
    <text evidence="1">The sequence shown here is derived from an EMBL/GenBank/DDBJ whole genome shotgun (WGS) entry which is preliminary data.</text>
</comment>
<reference evidence="1" key="1">
    <citation type="submission" date="2021-01" db="EMBL/GenBank/DDBJ databases">
        <authorList>
            <person name="Sun Q."/>
        </authorList>
    </citation>
    <scope>NUCLEOTIDE SEQUENCE</scope>
    <source>
        <strain evidence="1">YIM B02566</strain>
    </source>
</reference>
<dbReference type="EMBL" id="JAENHL010000003">
    <property type="protein sequence ID" value="MBK1864730.1"/>
    <property type="molecule type" value="Genomic_DNA"/>
</dbReference>